<dbReference type="EMBL" id="SRLO01000038">
    <property type="protein sequence ID" value="TNN82657.1"/>
    <property type="molecule type" value="Genomic_DNA"/>
</dbReference>
<evidence type="ECO:0000313" key="2">
    <source>
        <dbReference type="Proteomes" id="UP000314294"/>
    </source>
</evidence>
<gene>
    <name evidence="1" type="ORF">EYF80_007175</name>
</gene>
<protein>
    <submittedName>
        <fullName evidence="1">Uncharacterized protein</fullName>
    </submittedName>
</protein>
<keyword evidence="2" id="KW-1185">Reference proteome</keyword>
<dbReference type="AlphaFoldDB" id="A0A4Z2IY06"/>
<dbReference type="Proteomes" id="UP000314294">
    <property type="component" value="Unassembled WGS sequence"/>
</dbReference>
<sequence>MLMLKEAIGTCYFCCYAISLELAKRSRDSSRTEESRSEILIALLEKMELEVEVKVGRREATGVAFEMMVCVDISVERQGWDMEITEKSVSSSEGILQMG</sequence>
<name>A0A4Z2IY06_9TELE</name>
<comment type="caution">
    <text evidence="1">The sequence shown here is derived from an EMBL/GenBank/DDBJ whole genome shotgun (WGS) entry which is preliminary data.</text>
</comment>
<organism evidence="1 2">
    <name type="scientific">Liparis tanakae</name>
    <name type="common">Tanaka's snailfish</name>
    <dbReference type="NCBI Taxonomy" id="230148"/>
    <lineage>
        <taxon>Eukaryota</taxon>
        <taxon>Metazoa</taxon>
        <taxon>Chordata</taxon>
        <taxon>Craniata</taxon>
        <taxon>Vertebrata</taxon>
        <taxon>Euteleostomi</taxon>
        <taxon>Actinopterygii</taxon>
        <taxon>Neopterygii</taxon>
        <taxon>Teleostei</taxon>
        <taxon>Neoteleostei</taxon>
        <taxon>Acanthomorphata</taxon>
        <taxon>Eupercaria</taxon>
        <taxon>Perciformes</taxon>
        <taxon>Cottioidei</taxon>
        <taxon>Cottales</taxon>
        <taxon>Liparidae</taxon>
        <taxon>Liparis</taxon>
    </lineage>
</organism>
<accession>A0A4Z2IY06</accession>
<reference evidence="1 2" key="1">
    <citation type="submission" date="2019-03" db="EMBL/GenBank/DDBJ databases">
        <title>First draft genome of Liparis tanakae, snailfish: a comprehensive survey of snailfish specific genes.</title>
        <authorList>
            <person name="Kim W."/>
            <person name="Song I."/>
            <person name="Jeong J.-H."/>
            <person name="Kim D."/>
            <person name="Kim S."/>
            <person name="Ryu S."/>
            <person name="Song J.Y."/>
            <person name="Lee S.K."/>
        </authorList>
    </citation>
    <scope>NUCLEOTIDE SEQUENCE [LARGE SCALE GENOMIC DNA]</scope>
    <source>
        <tissue evidence="1">Muscle</tissue>
    </source>
</reference>
<proteinExistence type="predicted"/>
<evidence type="ECO:0000313" key="1">
    <source>
        <dbReference type="EMBL" id="TNN82657.1"/>
    </source>
</evidence>